<keyword evidence="3" id="KW-1185">Reference proteome</keyword>
<evidence type="ECO:0000313" key="2">
    <source>
        <dbReference type="EMBL" id="SFF12044.1"/>
    </source>
</evidence>
<feature type="compositionally biased region" description="Basic and acidic residues" evidence="1">
    <location>
        <begin position="1"/>
        <end position="40"/>
    </location>
</feature>
<sequence>MEPDELLRRRERDLTREPARAGETESHLEGARLRERREPDLDVDGATATDPLAAAALSERQPGRPHGVEQRRRPIAVVRDDVGDVEDDPPRRGEKLDRHARTSVAQSRYASG</sequence>
<accession>A0A1I2G303</accession>
<evidence type="ECO:0000256" key="1">
    <source>
        <dbReference type="SAM" id="MobiDB-lite"/>
    </source>
</evidence>
<dbReference type="EMBL" id="FOMX01000030">
    <property type="protein sequence ID" value="SFF12044.1"/>
    <property type="molecule type" value="Genomic_DNA"/>
</dbReference>
<reference evidence="3" key="1">
    <citation type="submission" date="2016-10" db="EMBL/GenBank/DDBJ databases">
        <authorList>
            <person name="Varghese N."/>
            <person name="Submissions S."/>
        </authorList>
    </citation>
    <scope>NUCLEOTIDE SEQUENCE [LARGE SCALE GENOMIC DNA]</scope>
    <source>
        <strain evidence="3">ATCC 25963</strain>
    </source>
</reference>
<feature type="compositionally biased region" description="Basic and acidic residues" evidence="1">
    <location>
        <begin position="66"/>
        <end position="100"/>
    </location>
</feature>
<protein>
    <submittedName>
        <fullName evidence="2">Uncharacterized protein</fullName>
    </submittedName>
</protein>
<evidence type="ECO:0000313" key="3">
    <source>
        <dbReference type="Proteomes" id="UP000199400"/>
    </source>
</evidence>
<organism evidence="2 3">
    <name type="scientific">Nannocystis exedens</name>
    <dbReference type="NCBI Taxonomy" id="54"/>
    <lineage>
        <taxon>Bacteria</taxon>
        <taxon>Pseudomonadati</taxon>
        <taxon>Myxococcota</taxon>
        <taxon>Polyangia</taxon>
        <taxon>Nannocystales</taxon>
        <taxon>Nannocystaceae</taxon>
        <taxon>Nannocystis</taxon>
    </lineage>
</organism>
<feature type="region of interest" description="Disordered" evidence="1">
    <location>
        <begin position="1"/>
        <end position="112"/>
    </location>
</feature>
<proteinExistence type="predicted"/>
<dbReference type="STRING" id="54.SAMN02745121_07021"/>
<dbReference type="AlphaFoldDB" id="A0A1I2G303"/>
<dbReference type="Proteomes" id="UP000199400">
    <property type="component" value="Unassembled WGS sequence"/>
</dbReference>
<feature type="compositionally biased region" description="Low complexity" evidence="1">
    <location>
        <begin position="46"/>
        <end position="57"/>
    </location>
</feature>
<gene>
    <name evidence="2" type="ORF">SAMN02745121_07021</name>
</gene>
<name>A0A1I2G303_9BACT</name>
<feature type="compositionally biased region" description="Polar residues" evidence="1">
    <location>
        <begin position="103"/>
        <end position="112"/>
    </location>
</feature>